<sequence length="119" mass="13993">MVERSTRGSSRGSSLINPRMDHSNSMDQVKLSYKTYGPRRSELWEERGRIMEKVCQRRVGERGAGDVLNLRHAHLLLHQLQTQPHVPKGPVRHRNRELGKERVRGKEERRLFSAVWMRN</sequence>
<organism evidence="2 3">
    <name type="scientific">Triplophysa rosa</name>
    <name type="common">Cave loach</name>
    <dbReference type="NCBI Taxonomy" id="992332"/>
    <lineage>
        <taxon>Eukaryota</taxon>
        <taxon>Metazoa</taxon>
        <taxon>Chordata</taxon>
        <taxon>Craniata</taxon>
        <taxon>Vertebrata</taxon>
        <taxon>Euteleostomi</taxon>
        <taxon>Actinopterygii</taxon>
        <taxon>Neopterygii</taxon>
        <taxon>Teleostei</taxon>
        <taxon>Ostariophysi</taxon>
        <taxon>Cypriniformes</taxon>
        <taxon>Nemacheilidae</taxon>
        <taxon>Triplophysa</taxon>
    </lineage>
</organism>
<dbReference type="AlphaFoldDB" id="A0A9W7W8V5"/>
<feature type="region of interest" description="Disordered" evidence="1">
    <location>
        <begin position="1"/>
        <end position="32"/>
    </location>
</feature>
<comment type="caution">
    <text evidence="2">The sequence shown here is derived from an EMBL/GenBank/DDBJ whole genome shotgun (WGS) entry which is preliminary data.</text>
</comment>
<accession>A0A9W7W8V5</accession>
<keyword evidence="3" id="KW-1185">Reference proteome</keyword>
<evidence type="ECO:0000313" key="2">
    <source>
        <dbReference type="EMBL" id="KAI7791747.1"/>
    </source>
</evidence>
<dbReference type="Proteomes" id="UP001059041">
    <property type="component" value="Linkage Group LG24"/>
</dbReference>
<gene>
    <name evidence="2" type="ORF">IRJ41_006849</name>
</gene>
<protein>
    <submittedName>
        <fullName evidence="2">Uncharacterized protein</fullName>
    </submittedName>
</protein>
<dbReference type="EMBL" id="JAFHDT010000024">
    <property type="protein sequence ID" value="KAI7791747.1"/>
    <property type="molecule type" value="Genomic_DNA"/>
</dbReference>
<evidence type="ECO:0000256" key="1">
    <source>
        <dbReference type="SAM" id="MobiDB-lite"/>
    </source>
</evidence>
<proteinExistence type="predicted"/>
<reference evidence="2" key="1">
    <citation type="submission" date="2021-02" db="EMBL/GenBank/DDBJ databases">
        <title>Comparative genomics reveals that relaxation of natural selection precedes convergent phenotypic evolution of cavefish.</title>
        <authorList>
            <person name="Peng Z."/>
        </authorList>
    </citation>
    <scope>NUCLEOTIDE SEQUENCE</scope>
    <source>
        <tissue evidence="2">Muscle</tissue>
    </source>
</reference>
<evidence type="ECO:0000313" key="3">
    <source>
        <dbReference type="Proteomes" id="UP001059041"/>
    </source>
</evidence>
<name>A0A9W7W8V5_TRIRA</name>